<dbReference type="SMART" id="SM01269">
    <property type="entry name" value="Lipid_DES"/>
    <property type="match status" value="1"/>
</dbReference>
<keyword evidence="1" id="KW-1133">Transmembrane helix</keyword>
<dbReference type="InterPro" id="IPR013866">
    <property type="entry name" value="Sphingolipid_d4-desaturase_N"/>
</dbReference>
<dbReference type="InterPro" id="IPR005804">
    <property type="entry name" value="FA_desaturase_dom"/>
</dbReference>
<dbReference type="GO" id="GO:0016020">
    <property type="term" value="C:membrane"/>
    <property type="evidence" value="ECO:0007669"/>
    <property type="project" value="GOC"/>
</dbReference>
<dbReference type="PANTHER" id="PTHR12879:SF8">
    <property type="entry name" value="SPHINGOLIPID DELTA(4)-DESATURASE DES1"/>
    <property type="match status" value="1"/>
</dbReference>
<feature type="transmembrane region" description="Helical" evidence="1">
    <location>
        <begin position="68"/>
        <end position="88"/>
    </location>
</feature>
<protein>
    <submittedName>
        <fullName evidence="3">Sphingolipid delta(4)-desaturase/C4-hydroxylase DES2</fullName>
    </submittedName>
</protein>
<reference evidence="3 4" key="1">
    <citation type="submission" date="2019-04" db="EMBL/GenBank/DDBJ databases">
        <title>Annotation for the trematode Fasciola gigantica.</title>
        <authorList>
            <person name="Choi Y.-J."/>
        </authorList>
    </citation>
    <scope>NUCLEOTIDE SEQUENCE [LARGE SCALE GENOMIC DNA]</scope>
    <source>
        <strain evidence="3">Uganda_cow_1</strain>
    </source>
</reference>
<proteinExistence type="predicted"/>
<dbReference type="AlphaFoldDB" id="A0A504Y401"/>
<dbReference type="EMBL" id="SUNJ01014829">
    <property type="protein sequence ID" value="TPP56222.1"/>
    <property type="molecule type" value="Genomic_DNA"/>
</dbReference>
<keyword evidence="4" id="KW-1185">Reference proteome</keyword>
<name>A0A504Y401_FASGI</name>
<evidence type="ECO:0000313" key="3">
    <source>
        <dbReference type="EMBL" id="TPP56222.1"/>
    </source>
</evidence>
<dbReference type="Proteomes" id="UP000316759">
    <property type="component" value="Unassembled WGS sequence"/>
</dbReference>
<dbReference type="OrthoDB" id="200948at2759"/>
<sequence length="194" mass="22339">MGQACVRTDFEWSYTEEPHATRRKEILKKYPEIKQLMGPDPQLKWKVITLVLFQIATLHFVRDLSWPALLLMAYAVGGVVNHALNLAIHEISHNLAFGHSRPLMNRAFGIFANLPIGVPSSIAFKKYHILHHRYQGDDELDVDVPTYFEGRWFRTPAMKFLWLVLQPFFYSLRPLIILPLPVSTLEVSAPCESL</sequence>
<comment type="caution">
    <text evidence="3">The sequence shown here is derived from an EMBL/GenBank/DDBJ whole genome shotgun (WGS) entry which is preliminary data.</text>
</comment>
<evidence type="ECO:0000313" key="4">
    <source>
        <dbReference type="Proteomes" id="UP000316759"/>
    </source>
</evidence>
<dbReference type="STRING" id="46835.A0A504Y401"/>
<organism evidence="3 4">
    <name type="scientific">Fasciola gigantica</name>
    <name type="common">Giant liver fluke</name>
    <dbReference type="NCBI Taxonomy" id="46835"/>
    <lineage>
        <taxon>Eukaryota</taxon>
        <taxon>Metazoa</taxon>
        <taxon>Spiralia</taxon>
        <taxon>Lophotrochozoa</taxon>
        <taxon>Platyhelminthes</taxon>
        <taxon>Trematoda</taxon>
        <taxon>Digenea</taxon>
        <taxon>Plagiorchiida</taxon>
        <taxon>Echinostomata</taxon>
        <taxon>Echinostomatoidea</taxon>
        <taxon>Fasciolidae</taxon>
        <taxon>Fasciola</taxon>
    </lineage>
</organism>
<dbReference type="Pfam" id="PF08557">
    <property type="entry name" value="Lipid_DES"/>
    <property type="match status" value="1"/>
</dbReference>
<dbReference type="GO" id="GO:0042284">
    <property type="term" value="F:sphingolipid delta-4 desaturase activity"/>
    <property type="evidence" value="ECO:0007669"/>
    <property type="project" value="TreeGrafter"/>
</dbReference>
<gene>
    <name evidence="3" type="ORF">FGIG_11987</name>
</gene>
<accession>A0A504Y401</accession>
<feature type="transmembrane region" description="Helical" evidence="1">
    <location>
        <begin position="160"/>
        <end position="180"/>
    </location>
</feature>
<evidence type="ECO:0000256" key="1">
    <source>
        <dbReference type="SAM" id="Phobius"/>
    </source>
</evidence>
<feature type="transmembrane region" description="Helical" evidence="1">
    <location>
        <begin position="108"/>
        <end position="124"/>
    </location>
</feature>
<feature type="domain" description="Sphingolipid delta4-desaturase N-terminal" evidence="2">
    <location>
        <begin position="5"/>
        <end position="43"/>
    </location>
</feature>
<evidence type="ECO:0000259" key="2">
    <source>
        <dbReference type="SMART" id="SM01269"/>
    </source>
</evidence>
<dbReference type="Pfam" id="PF00487">
    <property type="entry name" value="FA_desaturase"/>
    <property type="match status" value="1"/>
</dbReference>
<keyword evidence="1" id="KW-0472">Membrane</keyword>
<dbReference type="PANTHER" id="PTHR12879">
    <property type="entry name" value="SPHINGOLIPID DELTA 4 DESATURASE/C-4 HYDROXYLASE PROTEIN DES2"/>
    <property type="match status" value="1"/>
</dbReference>
<keyword evidence="1" id="KW-0812">Transmembrane</keyword>
<dbReference type="GO" id="GO:0046513">
    <property type="term" value="P:ceramide biosynthetic process"/>
    <property type="evidence" value="ECO:0007669"/>
    <property type="project" value="TreeGrafter"/>
</dbReference>